<feature type="compositionally biased region" description="Low complexity" evidence="1">
    <location>
        <begin position="278"/>
        <end position="290"/>
    </location>
</feature>
<feature type="region of interest" description="Disordered" evidence="1">
    <location>
        <begin position="217"/>
        <end position="357"/>
    </location>
</feature>
<evidence type="ECO:0000256" key="1">
    <source>
        <dbReference type="SAM" id="MobiDB-lite"/>
    </source>
</evidence>
<feature type="compositionally biased region" description="Low complexity" evidence="1">
    <location>
        <begin position="300"/>
        <end position="327"/>
    </location>
</feature>
<dbReference type="GO" id="GO:0010513">
    <property type="term" value="P:positive regulation of phosphatidylinositol biosynthetic process"/>
    <property type="evidence" value="ECO:0007669"/>
    <property type="project" value="TreeGrafter"/>
</dbReference>
<feature type="compositionally biased region" description="Acidic residues" evidence="1">
    <location>
        <begin position="376"/>
        <end position="396"/>
    </location>
</feature>
<dbReference type="Pfam" id="PF12751">
    <property type="entry name" value="Vac7"/>
    <property type="match status" value="1"/>
</dbReference>
<dbReference type="GO" id="GO:0070772">
    <property type="term" value="C:PAS complex"/>
    <property type="evidence" value="ECO:0007669"/>
    <property type="project" value="TreeGrafter"/>
</dbReference>
<feature type="compositionally biased region" description="Gly residues" evidence="1">
    <location>
        <begin position="120"/>
        <end position="141"/>
    </location>
</feature>
<reference evidence="3" key="1">
    <citation type="submission" date="2014-02" db="EMBL/GenBank/DDBJ databases">
        <authorList>
            <person name="Genoscope - CEA"/>
        </authorList>
    </citation>
    <scope>NUCLEOTIDE SEQUENCE</scope>
    <source>
        <strain evidence="3">LS3</strain>
    </source>
</reference>
<dbReference type="AlphaFoldDB" id="A0A060TH63"/>
<feature type="compositionally biased region" description="Polar residues" evidence="1">
    <location>
        <begin position="402"/>
        <end position="412"/>
    </location>
</feature>
<protein>
    <submittedName>
        <fullName evidence="3">ARAD1D36300p</fullName>
    </submittedName>
</protein>
<feature type="transmembrane region" description="Helical" evidence="2">
    <location>
        <begin position="454"/>
        <end position="477"/>
    </location>
</feature>
<keyword evidence="2" id="KW-0812">Transmembrane</keyword>
<feature type="compositionally biased region" description="Polar residues" evidence="1">
    <location>
        <begin position="245"/>
        <end position="256"/>
    </location>
</feature>
<dbReference type="GO" id="GO:0000329">
    <property type="term" value="C:fungal-type vacuole membrane"/>
    <property type="evidence" value="ECO:0007669"/>
    <property type="project" value="TreeGrafter"/>
</dbReference>
<dbReference type="PhylomeDB" id="A0A060TH63"/>
<organism evidence="3">
    <name type="scientific">Blastobotrys adeninivorans</name>
    <name type="common">Yeast</name>
    <name type="synonym">Arxula adeninivorans</name>
    <dbReference type="NCBI Taxonomy" id="409370"/>
    <lineage>
        <taxon>Eukaryota</taxon>
        <taxon>Fungi</taxon>
        <taxon>Dikarya</taxon>
        <taxon>Ascomycota</taxon>
        <taxon>Saccharomycotina</taxon>
        <taxon>Dipodascomycetes</taxon>
        <taxon>Dipodascales</taxon>
        <taxon>Trichomonascaceae</taxon>
        <taxon>Blastobotrys</taxon>
    </lineage>
</organism>
<keyword evidence="2" id="KW-0472">Membrane</keyword>
<feature type="compositionally biased region" description="Polar residues" evidence="1">
    <location>
        <begin position="334"/>
        <end position="343"/>
    </location>
</feature>
<feature type="region of interest" description="Disordered" evidence="1">
    <location>
        <begin position="674"/>
        <end position="695"/>
    </location>
</feature>
<evidence type="ECO:0000313" key="3">
    <source>
        <dbReference type="EMBL" id="CDP38511.1"/>
    </source>
</evidence>
<gene>
    <name evidence="3" type="ORF">GNLVRS02_ARAD1D36300g</name>
</gene>
<keyword evidence="2" id="KW-1133">Transmembrane helix</keyword>
<dbReference type="EMBL" id="HG937694">
    <property type="protein sequence ID" value="CDP38511.1"/>
    <property type="molecule type" value="Genomic_DNA"/>
</dbReference>
<accession>A0A060TH63</accession>
<feature type="compositionally biased region" description="Basic and acidic residues" evidence="1">
    <location>
        <begin position="28"/>
        <end position="37"/>
    </location>
</feature>
<proteinExistence type="predicted"/>
<dbReference type="PANTHER" id="PTHR28258">
    <property type="entry name" value="VACUOLAR SEGREGATION PROTEIN 7"/>
    <property type="match status" value="1"/>
</dbReference>
<dbReference type="GO" id="GO:0000011">
    <property type="term" value="P:vacuole inheritance"/>
    <property type="evidence" value="ECO:0007669"/>
    <property type="project" value="TreeGrafter"/>
</dbReference>
<evidence type="ECO:0000256" key="2">
    <source>
        <dbReference type="SAM" id="Phobius"/>
    </source>
</evidence>
<name>A0A060TH63_BLAAD</name>
<sequence>MNANNEPADPPRASEAPPISSEELAQSDEQKEERVPDKTSTLTGEPDERSGTLARNVPSASTIRQRPSVEGDLKSTAPKKAPQGAMIVETETVSAVPTVAVTPTPQLQYSNQHSEDEDGQGGGGGGGGPWGPSANSGGGVPQGAISSSGPSSGGAVPNLSAGDSTASLKIKKSVDNVTRNSTRSTTKKKKSSRLGPGGPSSSKAEIFAAKIASAVDEAAQSSDSDETFVYESNPEHSGRPRFQHRNLSSSSVSRAQNNHHQHSNSFGSRGPPASRDGNANPIIASNANPSVSSFNSNYNPAPTTSTTTTTTGAGPGSSSATAPPAAGIRRPTSPRRNLATTVHNPYPASPFLRPSASRQFDDAKYSTYGRFRTAYDSDDEDEDLEATGEADIEDDEDHHSGTNDYSETTPLRGSSGLPAYKSIRRARKNGGLSMYSPHNYQRKIPSARARCIRVLLWGSFFILCILMAGFVIGFLLASSKPLYQVKVDQIFDLVISEEELAFDMVVEAINPGLLSVQVCDADLDVFAKSPYVREDSDGYGDEGSQTMLLGNVKHFNAPATFEGSFFSHTVHKAVADVRLMNPGKNVTVDDDNEDNDDYSFDFNNAYDVSKDEHLDKGQKRWVRVSGHPFDLIVRGVLEYDLMIGRGRRTVSIAKTVHVDPDVVVPIDRVPANRPDQIVTPVGPGPLHPEAAHDNP</sequence>
<feature type="region of interest" description="Disordered" evidence="1">
    <location>
        <begin position="1"/>
        <end position="203"/>
    </location>
</feature>
<reference evidence="3" key="2">
    <citation type="submission" date="2014-06" db="EMBL/GenBank/DDBJ databases">
        <title>The complete genome of Blastobotrys (Arxula) adeninivorans LS3 - a yeast of biotechnological interest.</title>
        <authorList>
            <person name="Kunze G."/>
            <person name="Gaillardin C."/>
            <person name="Czernicka M."/>
            <person name="Durrens P."/>
            <person name="Martin T."/>
            <person name="Boer E."/>
            <person name="Gabaldon T."/>
            <person name="Cruz J."/>
            <person name="Talla E."/>
            <person name="Marck C."/>
            <person name="Goffeau A."/>
            <person name="Barbe V."/>
            <person name="Baret P."/>
            <person name="Baronian K."/>
            <person name="Beier S."/>
            <person name="Bleykasten C."/>
            <person name="Bode R."/>
            <person name="Casaregola S."/>
            <person name="Despons L."/>
            <person name="Fairhead C."/>
            <person name="Giersberg M."/>
            <person name="Gierski P."/>
            <person name="Hahnel U."/>
            <person name="Hartmann A."/>
            <person name="Jankowska D."/>
            <person name="Jubin C."/>
            <person name="Jung P."/>
            <person name="Lafontaine I."/>
            <person name="Leh-Louis V."/>
            <person name="Lemaire M."/>
            <person name="Marcet-Houben M."/>
            <person name="Mascher M."/>
            <person name="Morel G."/>
            <person name="Richard G.-F."/>
            <person name="Riechen J."/>
            <person name="Sacerdot C."/>
            <person name="Sarkar A."/>
            <person name="Savel G."/>
            <person name="Schacherer J."/>
            <person name="Sherman D."/>
            <person name="Straub M.-L."/>
            <person name="Stein N."/>
            <person name="Thierry A."/>
            <person name="Trautwein-Schult A."/>
            <person name="Westhof E."/>
            <person name="Worch S."/>
            <person name="Dujon B."/>
            <person name="Souciet J.-L."/>
            <person name="Wincker P."/>
            <person name="Scholz U."/>
            <person name="Neuveglise N."/>
        </authorList>
    </citation>
    <scope>NUCLEOTIDE SEQUENCE</scope>
    <source>
        <strain evidence="3">LS3</strain>
    </source>
</reference>
<dbReference type="PANTHER" id="PTHR28258:SF1">
    <property type="entry name" value="VACUOLAR SEGREGATION PROTEIN 7"/>
    <property type="match status" value="1"/>
</dbReference>
<dbReference type="InterPro" id="IPR024260">
    <property type="entry name" value="Vac7"/>
</dbReference>
<dbReference type="GO" id="GO:1903778">
    <property type="term" value="P:protein localization to vacuolar membrane"/>
    <property type="evidence" value="ECO:0007669"/>
    <property type="project" value="TreeGrafter"/>
</dbReference>
<feature type="compositionally biased region" description="Low complexity" evidence="1">
    <location>
        <begin position="88"/>
        <end position="105"/>
    </location>
</feature>
<feature type="region of interest" description="Disordered" evidence="1">
    <location>
        <begin position="374"/>
        <end position="417"/>
    </location>
</feature>